<organism evidence="7 8">
    <name type="scientific">Tuber borchii</name>
    <name type="common">White truffle</name>
    <dbReference type="NCBI Taxonomy" id="42251"/>
    <lineage>
        <taxon>Eukaryota</taxon>
        <taxon>Fungi</taxon>
        <taxon>Dikarya</taxon>
        <taxon>Ascomycota</taxon>
        <taxon>Pezizomycotina</taxon>
        <taxon>Pezizomycetes</taxon>
        <taxon>Pezizales</taxon>
        <taxon>Tuberaceae</taxon>
        <taxon>Tuber</taxon>
    </lineage>
</organism>
<evidence type="ECO:0000256" key="5">
    <source>
        <dbReference type="ARBA" id="ARBA00023136"/>
    </source>
</evidence>
<name>A0A2T6ZQ66_TUBBO</name>
<evidence type="ECO:0000256" key="3">
    <source>
        <dbReference type="ARBA" id="ARBA00022692"/>
    </source>
</evidence>
<dbReference type="STRING" id="42251.A0A2T6ZQ66"/>
<keyword evidence="8" id="KW-1185">Reference proteome</keyword>
<comment type="similarity">
    <text evidence="2 6">Belongs to the peroxisomal membrane protein PXMP2/4 family.</text>
</comment>
<keyword evidence="4" id="KW-1133">Transmembrane helix</keyword>
<keyword evidence="3" id="KW-0812">Transmembrane</keyword>
<sequence length="219" mass="24264">MAQIFPTLIRHYDTTFAARPLLTMMVTNTFLCAIADTTAQTITSTIATTTTSSTTIHTLDKAIPGKKKPPTPQSAQLPLPPPPFDWSRLIRFMSWGCIVAPFQFKWFQFLSRRYPISGQGGAMGALVKRVGLDQVVFAPVGLAGFFGWMTVSEGGGWGDVKRKFGEVYFGALRSNYILWPAVQMVNFRLVPLRFQLPFASSWGILWGTYLSLTNSAAEV</sequence>
<protein>
    <submittedName>
        <fullName evidence="7">Uncharacterized protein</fullName>
    </submittedName>
</protein>
<dbReference type="PANTHER" id="PTHR11266:SF50">
    <property type="entry name" value="VACUOLAR MEMBRANE PROTEIN YOR292C"/>
    <property type="match status" value="1"/>
</dbReference>
<evidence type="ECO:0000313" key="7">
    <source>
        <dbReference type="EMBL" id="PUU77638.1"/>
    </source>
</evidence>
<evidence type="ECO:0000313" key="8">
    <source>
        <dbReference type="Proteomes" id="UP000244722"/>
    </source>
</evidence>
<dbReference type="Pfam" id="PF04117">
    <property type="entry name" value="Mpv17_PMP22"/>
    <property type="match status" value="1"/>
</dbReference>
<accession>A0A2T6ZQ66</accession>
<evidence type="ECO:0000256" key="6">
    <source>
        <dbReference type="RuleBase" id="RU363053"/>
    </source>
</evidence>
<gene>
    <name evidence="7" type="ORF">B9Z19DRAFT_1049925</name>
</gene>
<evidence type="ECO:0000256" key="2">
    <source>
        <dbReference type="ARBA" id="ARBA00006824"/>
    </source>
</evidence>
<reference evidence="7 8" key="1">
    <citation type="submission" date="2017-04" db="EMBL/GenBank/DDBJ databases">
        <title>Draft genome sequence of Tuber borchii Vittad., a whitish edible truffle.</title>
        <authorList>
            <consortium name="DOE Joint Genome Institute"/>
            <person name="Murat C."/>
            <person name="Kuo A."/>
            <person name="Barry K.W."/>
            <person name="Clum A."/>
            <person name="Dockter R.B."/>
            <person name="Fauchery L."/>
            <person name="Iotti M."/>
            <person name="Kohler A."/>
            <person name="Labutti K."/>
            <person name="Lindquist E.A."/>
            <person name="Lipzen A."/>
            <person name="Ohm R.A."/>
            <person name="Wang M."/>
            <person name="Grigoriev I.V."/>
            <person name="Zambonelli A."/>
            <person name="Martin F.M."/>
        </authorList>
    </citation>
    <scope>NUCLEOTIDE SEQUENCE [LARGE SCALE GENOMIC DNA]</scope>
    <source>
        <strain evidence="7 8">Tbo3840</strain>
    </source>
</reference>
<evidence type="ECO:0000256" key="1">
    <source>
        <dbReference type="ARBA" id="ARBA00004141"/>
    </source>
</evidence>
<dbReference type="GO" id="GO:0016020">
    <property type="term" value="C:membrane"/>
    <property type="evidence" value="ECO:0007669"/>
    <property type="project" value="UniProtKB-SubCell"/>
</dbReference>
<proteinExistence type="inferred from homology"/>
<dbReference type="GO" id="GO:0005739">
    <property type="term" value="C:mitochondrion"/>
    <property type="evidence" value="ECO:0007669"/>
    <property type="project" value="TreeGrafter"/>
</dbReference>
<comment type="caution">
    <text evidence="7">The sequence shown here is derived from an EMBL/GenBank/DDBJ whole genome shotgun (WGS) entry which is preliminary data.</text>
</comment>
<comment type="subcellular location">
    <subcellularLocation>
        <location evidence="1">Membrane</location>
        <topology evidence="1">Multi-pass membrane protein</topology>
    </subcellularLocation>
</comment>
<dbReference type="PANTHER" id="PTHR11266">
    <property type="entry name" value="PEROXISOMAL MEMBRANE PROTEIN 2, PXMP2 MPV17"/>
    <property type="match status" value="1"/>
</dbReference>
<dbReference type="InterPro" id="IPR007248">
    <property type="entry name" value="Mpv17_PMP22"/>
</dbReference>
<keyword evidence="5" id="KW-0472">Membrane</keyword>
<dbReference type="OrthoDB" id="10267969at2759"/>
<evidence type="ECO:0000256" key="4">
    <source>
        <dbReference type="ARBA" id="ARBA00022989"/>
    </source>
</evidence>
<dbReference type="AlphaFoldDB" id="A0A2T6ZQ66"/>
<dbReference type="Proteomes" id="UP000244722">
    <property type="component" value="Unassembled WGS sequence"/>
</dbReference>
<dbReference type="EMBL" id="NESQ01000147">
    <property type="protein sequence ID" value="PUU77638.1"/>
    <property type="molecule type" value="Genomic_DNA"/>
</dbReference>